<protein>
    <recommendedName>
        <fullName evidence="2">Dysbindin domain-containing protein 1</fullName>
    </recommendedName>
</protein>
<name>G5APG9_HETGA</name>
<dbReference type="EMBL" id="JH166354">
    <property type="protein sequence ID" value="EHA98929.1"/>
    <property type="molecule type" value="Genomic_DNA"/>
</dbReference>
<dbReference type="FunCoup" id="G5APG9">
    <property type="interactions" value="194"/>
</dbReference>
<gene>
    <name evidence="4" type="ORF">GW7_12413</name>
</gene>
<dbReference type="STRING" id="10181.G5APG9"/>
<dbReference type="AlphaFoldDB" id="G5APG9"/>
<evidence type="ECO:0000256" key="1">
    <source>
        <dbReference type="ARBA" id="ARBA00008686"/>
    </source>
</evidence>
<dbReference type="GO" id="GO:0005737">
    <property type="term" value="C:cytoplasm"/>
    <property type="evidence" value="ECO:0007669"/>
    <property type="project" value="InterPro"/>
</dbReference>
<evidence type="ECO:0000256" key="3">
    <source>
        <dbReference type="SAM" id="MobiDB-lite"/>
    </source>
</evidence>
<dbReference type="PANTHER" id="PTHR16294:SF4">
    <property type="entry name" value="DYSBINDIN DOMAIN-CONTAINING PROTEIN 1"/>
    <property type="match status" value="1"/>
</dbReference>
<dbReference type="Proteomes" id="UP000006813">
    <property type="component" value="Unassembled WGS sequence"/>
</dbReference>
<dbReference type="eggNOG" id="ENOG502S0DA">
    <property type="taxonomic scope" value="Eukaryota"/>
</dbReference>
<organism evidence="4 5">
    <name type="scientific">Heterocephalus glaber</name>
    <name type="common">Naked mole rat</name>
    <dbReference type="NCBI Taxonomy" id="10181"/>
    <lineage>
        <taxon>Eukaryota</taxon>
        <taxon>Metazoa</taxon>
        <taxon>Chordata</taxon>
        <taxon>Craniata</taxon>
        <taxon>Vertebrata</taxon>
        <taxon>Euteleostomi</taxon>
        <taxon>Mammalia</taxon>
        <taxon>Eutheria</taxon>
        <taxon>Euarchontoglires</taxon>
        <taxon>Glires</taxon>
        <taxon>Rodentia</taxon>
        <taxon>Hystricomorpha</taxon>
        <taxon>Bathyergidae</taxon>
        <taxon>Heterocephalus</taxon>
    </lineage>
</organism>
<dbReference type="Pfam" id="PF04440">
    <property type="entry name" value="Dysbindin"/>
    <property type="match status" value="1"/>
</dbReference>
<dbReference type="PANTHER" id="PTHR16294">
    <property type="entry name" value="DYSTROBREVIN BINDING PROTEIN 1 DYSBINDIN"/>
    <property type="match status" value="1"/>
</dbReference>
<accession>G5APG9</accession>
<reference evidence="4 5" key="1">
    <citation type="journal article" date="2011" name="Nature">
        <title>Genome sequencing reveals insights into physiology and longevity of the naked mole rat.</title>
        <authorList>
            <person name="Kim E.B."/>
            <person name="Fang X."/>
            <person name="Fushan A.A."/>
            <person name="Huang Z."/>
            <person name="Lobanov A.V."/>
            <person name="Han L."/>
            <person name="Marino S.M."/>
            <person name="Sun X."/>
            <person name="Turanov A.A."/>
            <person name="Yang P."/>
            <person name="Yim S.H."/>
            <person name="Zhao X."/>
            <person name="Kasaikina M.V."/>
            <person name="Stoletzki N."/>
            <person name="Peng C."/>
            <person name="Polak P."/>
            <person name="Xiong Z."/>
            <person name="Kiezun A."/>
            <person name="Zhu Y."/>
            <person name="Chen Y."/>
            <person name="Kryukov G.V."/>
            <person name="Zhang Q."/>
            <person name="Peshkin L."/>
            <person name="Yang L."/>
            <person name="Bronson R.T."/>
            <person name="Buffenstein R."/>
            <person name="Wang B."/>
            <person name="Han C."/>
            <person name="Li Q."/>
            <person name="Chen L."/>
            <person name="Zhao W."/>
            <person name="Sunyaev S.R."/>
            <person name="Park T.J."/>
            <person name="Zhang G."/>
            <person name="Wang J."/>
            <person name="Gladyshev V.N."/>
        </authorList>
    </citation>
    <scope>NUCLEOTIDE SEQUENCE [LARGE SCALE GENOMIC DNA]</scope>
</reference>
<proteinExistence type="inferred from homology"/>
<evidence type="ECO:0000313" key="5">
    <source>
        <dbReference type="Proteomes" id="UP000006813"/>
    </source>
</evidence>
<comment type="similarity">
    <text evidence="1">Belongs to the dysbindin family.</text>
</comment>
<feature type="region of interest" description="Disordered" evidence="3">
    <location>
        <begin position="226"/>
        <end position="289"/>
    </location>
</feature>
<evidence type="ECO:0000313" key="4">
    <source>
        <dbReference type="EMBL" id="EHA98929.1"/>
    </source>
</evidence>
<evidence type="ECO:0000256" key="2">
    <source>
        <dbReference type="ARBA" id="ARBA00040078"/>
    </source>
</evidence>
<dbReference type="InParanoid" id="G5APG9"/>
<feature type="compositionally biased region" description="Basic and acidic residues" evidence="3">
    <location>
        <begin position="256"/>
        <end position="272"/>
    </location>
</feature>
<sequence length="289" mass="30710">MTPAGTRGQVAVPAHVALSPGNCAAEISREISGILARRCLTPQQRWVGLLRSSARGSGPAPEAASWTLRQGSLVQKGAPASAVCPGLSIPSSSMGTLVCSEPLRVKSLYQRTWRCLLATALRRSREKSRGSSRDAASHHSNGIVKEVEVQQAALGVPAHGTGDSGHTPVAEEAAGIPIPAPGLLQVTERRQPLSSVSSLEVHFDLLDLTELTDMSDQELAEVFADSDDENLTSESPAGLHPLPRAGCLRSPSWTRTRAEQNREKQPLGDPERQAAIVDTFLTVEGPKED</sequence>
<dbReference type="InterPro" id="IPR007531">
    <property type="entry name" value="Dysbindin"/>
</dbReference>